<keyword evidence="2" id="KW-0732">Signal</keyword>
<dbReference type="Proteomes" id="UP000887575">
    <property type="component" value="Unassembled WGS sequence"/>
</dbReference>
<sequence>MREFLLWLSIFLGIYGKSLKSRCHADVDPTQVGRCLRPLLDKWETVKEIESHATQLHFPIIFYTKKSLLDLCSIYSEIEEDCLMLELGKKCTGDELIMYANLHFRFWCGSTAPIALPNFMCISGSVLKARHCQRYLIGMSSMGKLEEECKGVADFYDCAAPFVEKDCGQEARSIFTISIVSHGCLLANANFEKDMELLREINSTGKLTMKKAKEFIKNEIVGNAEELSENEKIDPNANCTEAMSDKAINCFLPITDKIQDFSLANAVPIGLPLFNVSGDEISSLCQEYEEVNKNCITKEIQENCAALRIVTFADEILGATCGEMREQPKFTKRIDCIWRQVLKNTPCLSFVQGEIDPIATTSAKCRGMPEFLDCVMRDVIHCGNAAFEFLMEMVDGFGCPLKEPDESIWVNSSIFEEVISSTTSADEGFPILRSNETKNLNLSSDVPSIDQSFTPIMSEIFETTTLENVDFQMDSNEDRDYEDISKENPGNNEYEEEKDRFKGIKFKDEEIPVPPSFEAKSTERFLATNGLENVELDMQPVTIFNPNCTEEARNRSRTCIAPLMKTWIEIREQRPELKDITFPLFKYTRTELLELCDGYANTFLCAGFESIESCLNDKLVRFAQDHLGYMCSPNNIGNFLRHYDCILEIEMGTPKCREFIKGTLRNDTHKCRGINAYRSCLKARLLEQCTREAIQEFDQSILQFGCSI</sequence>
<protein>
    <recommendedName>
        <fullName evidence="5">DUF19 domain-containing protein</fullName>
    </recommendedName>
</protein>
<keyword evidence="3" id="KW-1185">Reference proteome</keyword>
<evidence type="ECO:0000256" key="2">
    <source>
        <dbReference type="SAM" id="SignalP"/>
    </source>
</evidence>
<feature type="signal peptide" evidence="2">
    <location>
        <begin position="1"/>
        <end position="16"/>
    </location>
</feature>
<organism evidence="3 4">
    <name type="scientific">Mesorhabditis belari</name>
    <dbReference type="NCBI Taxonomy" id="2138241"/>
    <lineage>
        <taxon>Eukaryota</taxon>
        <taxon>Metazoa</taxon>
        <taxon>Ecdysozoa</taxon>
        <taxon>Nematoda</taxon>
        <taxon>Chromadorea</taxon>
        <taxon>Rhabditida</taxon>
        <taxon>Rhabditina</taxon>
        <taxon>Rhabditomorpha</taxon>
        <taxon>Rhabditoidea</taxon>
        <taxon>Rhabditidae</taxon>
        <taxon>Mesorhabditinae</taxon>
        <taxon>Mesorhabditis</taxon>
    </lineage>
</organism>
<evidence type="ECO:0000313" key="3">
    <source>
        <dbReference type="Proteomes" id="UP000887575"/>
    </source>
</evidence>
<proteinExistence type="predicted"/>
<evidence type="ECO:0000256" key="1">
    <source>
        <dbReference type="SAM" id="MobiDB-lite"/>
    </source>
</evidence>
<evidence type="ECO:0008006" key="5">
    <source>
        <dbReference type="Google" id="ProtNLM"/>
    </source>
</evidence>
<reference evidence="4" key="1">
    <citation type="submission" date="2024-02" db="UniProtKB">
        <authorList>
            <consortium name="WormBaseParasite"/>
        </authorList>
    </citation>
    <scope>IDENTIFICATION</scope>
</reference>
<evidence type="ECO:0000313" key="4">
    <source>
        <dbReference type="WBParaSite" id="MBELARI_LOCUS18455"/>
    </source>
</evidence>
<feature type="compositionally biased region" description="Basic and acidic residues" evidence="1">
    <location>
        <begin position="476"/>
        <end position="486"/>
    </location>
</feature>
<feature type="chain" id="PRO_5042250144" description="DUF19 domain-containing protein" evidence="2">
    <location>
        <begin position="17"/>
        <end position="708"/>
    </location>
</feature>
<dbReference type="AlphaFoldDB" id="A0AAF3EW81"/>
<dbReference type="WBParaSite" id="MBELARI_LOCUS18455">
    <property type="protein sequence ID" value="MBELARI_LOCUS18455"/>
    <property type="gene ID" value="MBELARI_LOCUS18455"/>
</dbReference>
<name>A0AAF3EW81_9BILA</name>
<feature type="region of interest" description="Disordered" evidence="1">
    <location>
        <begin position="476"/>
        <end position="498"/>
    </location>
</feature>
<accession>A0AAF3EW81</accession>